<dbReference type="FunFam" id="3.90.70.10:FF:000029">
    <property type="entry name" value="ubiquitin carboxyl-terminal hydrolase 48 isoform X1"/>
    <property type="match status" value="1"/>
</dbReference>
<dbReference type="InterPro" id="IPR028889">
    <property type="entry name" value="USP"/>
</dbReference>
<comment type="catalytic activity">
    <reaction evidence="1">
        <text>Thiol-dependent hydrolysis of ester, thioester, amide, peptide and isopeptide bonds formed by the C-terminal Gly of ubiquitin (a 76-residue protein attached to proteins as an intracellular targeting signal).</text>
        <dbReference type="EC" id="3.4.19.12"/>
    </reaction>
</comment>
<keyword evidence="8" id="KW-0645">Protease</keyword>
<dbReference type="InterPro" id="IPR001394">
    <property type="entry name" value="Peptidase_C19_UCH"/>
</dbReference>
<evidence type="ECO:0000256" key="19">
    <source>
        <dbReference type="PROSITE-ProRule" id="PRU00165"/>
    </source>
</evidence>
<evidence type="ECO:0000256" key="12">
    <source>
        <dbReference type="ARBA" id="ARBA00022807"/>
    </source>
</evidence>
<feature type="region of interest" description="Disordered" evidence="20">
    <location>
        <begin position="784"/>
        <end position="811"/>
    </location>
</feature>
<dbReference type="SUPFAM" id="SSF143791">
    <property type="entry name" value="DUSP-like"/>
    <property type="match status" value="1"/>
</dbReference>
<evidence type="ECO:0000256" key="13">
    <source>
        <dbReference type="ARBA" id="ARBA00023242"/>
    </source>
</evidence>
<dbReference type="Pfam" id="PF00443">
    <property type="entry name" value="UCH"/>
    <property type="match status" value="1"/>
</dbReference>
<dbReference type="SUPFAM" id="SSF111347">
    <property type="entry name" value="Rap/Ran-GAP"/>
    <property type="match status" value="1"/>
</dbReference>
<dbReference type="PROSITE" id="PS50235">
    <property type="entry name" value="USP_3"/>
    <property type="match status" value="1"/>
</dbReference>
<feature type="compositionally biased region" description="Polar residues" evidence="20">
    <location>
        <begin position="1646"/>
        <end position="1655"/>
    </location>
</feature>
<evidence type="ECO:0000256" key="2">
    <source>
        <dbReference type="ARBA" id="ARBA00004123"/>
    </source>
</evidence>
<keyword evidence="6 19" id="KW-0343">GTPase activation</keyword>
<evidence type="ECO:0000256" key="16">
    <source>
        <dbReference type="ARBA" id="ARBA00075192"/>
    </source>
</evidence>
<dbReference type="InterPro" id="IPR038765">
    <property type="entry name" value="Papain-like_cys_pep_sf"/>
</dbReference>
<evidence type="ECO:0000256" key="10">
    <source>
        <dbReference type="ARBA" id="ARBA00022786"/>
    </source>
</evidence>
<reference evidence="25" key="1">
    <citation type="submission" date="2020-03" db="EMBL/GenBank/DDBJ databases">
        <title>Studies in the Genomics of Life Span.</title>
        <authorList>
            <person name="Glass D."/>
        </authorList>
    </citation>
    <scope>NUCLEOTIDE SEQUENCE</scope>
    <source>
        <strain evidence="25">LTLLF</strain>
        <tissue evidence="25">Muscle</tissue>
    </source>
</reference>
<dbReference type="InterPro" id="IPR050989">
    <property type="entry name" value="Rap1_Ran_GAP"/>
</dbReference>
<comment type="caution">
    <text evidence="25">The sequence shown here is derived from an EMBL/GenBank/DDBJ whole genome shotgun (WGS) entry which is preliminary data.</text>
</comment>
<dbReference type="InterPro" id="IPR006615">
    <property type="entry name" value="Pept_C19_DUSP"/>
</dbReference>
<keyword evidence="10" id="KW-0833">Ubl conjugation pathway</keyword>
<dbReference type="Pfam" id="PF21022">
    <property type="entry name" value="Rap-GAP_dimer"/>
    <property type="match status" value="1"/>
</dbReference>
<evidence type="ECO:0000259" key="22">
    <source>
        <dbReference type="PROSITE" id="PS50085"/>
    </source>
</evidence>
<evidence type="ECO:0000256" key="1">
    <source>
        <dbReference type="ARBA" id="ARBA00000707"/>
    </source>
</evidence>
<dbReference type="CDD" id="cd02668">
    <property type="entry name" value="Peptidase_C19L"/>
    <property type="match status" value="1"/>
</dbReference>
<dbReference type="GO" id="GO:0005737">
    <property type="term" value="C:cytoplasm"/>
    <property type="evidence" value="ECO:0007669"/>
    <property type="project" value="UniProtKB-SubCell"/>
</dbReference>
<accession>A0A8J6KKV8</accession>
<dbReference type="EMBL" id="JAATJU010025600">
    <property type="protein sequence ID" value="KAH0503076.1"/>
    <property type="molecule type" value="Genomic_DNA"/>
</dbReference>
<feature type="domain" description="USP" evidence="23">
    <location>
        <begin position="89"/>
        <end position="419"/>
    </location>
</feature>
<evidence type="ECO:0000259" key="21">
    <source>
        <dbReference type="PROSITE" id="PS50053"/>
    </source>
</evidence>
<dbReference type="GO" id="GO:0051056">
    <property type="term" value="P:regulation of small GTPase mediated signal transduction"/>
    <property type="evidence" value="ECO:0007669"/>
    <property type="project" value="InterPro"/>
</dbReference>
<keyword evidence="9" id="KW-0677">Repeat</keyword>
<comment type="similarity">
    <text evidence="4">Belongs to the peptidase C19 family.</text>
</comment>
<dbReference type="SUPFAM" id="SSF54236">
    <property type="entry name" value="Ubiquitin-like"/>
    <property type="match status" value="1"/>
</dbReference>
<comment type="subcellular location">
    <subcellularLocation>
        <location evidence="3">Cytoplasm</location>
    </subcellularLocation>
    <subcellularLocation>
        <location evidence="2">Nucleus</location>
    </subcellularLocation>
</comment>
<feature type="compositionally biased region" description="Low complexity" evidence="20">
    <location>
        <begin position="1519"/>
        <end position="1531"/>
    </location>
</feature>
<dbReference type="PANTHER" id="PTHR15711">
    <property type="entry name" value="RAP GTPASE-ACTIVATING PROTEIN"/>
    <property type="match status" value="1"/>
</dbReference>
<evidence type="ECO:0000313" key="25">
    <source>
        <dbReference type="EMBL" id="KAH0503076.1"/>
    </source>
</evidence>
<dbReference type="PROSITE" id="PS50085">
    <property type="entry name" value="RAPGAP"/>
    <property type="match status" value="1"/>
</dbReference>
<dbReference type="Proteomes" id="UP000710432">
    <property type="component" value="Unassembled WGS sequence"/>
</dbReference>
<feature type="compositionally biased region" description="Polar residues" evidence="20">
    <location>
        <begin position="1404"/>
        <end position="1421"/>
    </location>
</feature>
<dbReference type="InterPro" id="IPR044743">
    <property type="entry name" value="Ubl_USP48"/>
</dbReference>
<dbReference type="PROSITE" id="PS51283">
    <property type="entry name" value="DUSP"/>
    <property type="match status" value="1"/>
</dbReference>
<evidence type="ECO:0000256" key="7">
    <source>
        <dbReference type="ARBA" id="ARBA00022490"/>
    </source>
</evidence>
<evidence type="ECO:0000256" key="18">
    <source>
        <dbReference type="ARBA" id="ARBA00082199"/>
    </source>
</evidence>
<evidence type="ECO:0000259" key="23">
    <source>
        <dbReference type="PROSITE" id="PS50235"/>
    </source>
</evidence>
<evidence type="ECO:0000256" key="8">
    <source>
        <dbReference type="ARBA" id="ARBA00022670"/>
    </source>
</evidence>
<dbReference type="InterPro" id="IPR035927">
    <property type="entry name" value="DUSP-like_sf"/>
</dbReference>
<feature type="domain" description="Rap-GAP" evidence="22">
    <location>
        <begin position="1110"/>
        <end position="1330"/>
    </location>
</feature>
<feature type="compositionally biased region" description="Basic residues" evidence="20">
    <location>
        <begin position="1618"/>
        <end position="1627"/>
    </location>
</feature>
<feature type="compositionally biased region" description="Polar residues" evidence="20">
    <location>
        <begin position="1570"/>
        <end position="1582"/>
    </location>
</feature>
<dbReference type="GO" id="GO:0005096">
    <property type="term" value="F:GTPase activator activity"/>
    <property type="evidence" value="ECO:0007669"/>
    <property type="project" value="UniProtKB-UniRule"/>
</dbReference>
<dbReference type="GO" id="GO:0016020">
    <property type="term" value="C:membrane"/>
    <property type="evidence" value="ECO:0007669"/>
    <property type="project" value="TreeGrafter"/>
</dbReference>
<evidence type="ECO:0000313" key="26">
    <source>
        <dbReference type="Proteomes" id="UP000710432"/>
    </source>
</evidence>
<dbReference type="Gene3D" id="3.10.20.90">
    <property type="entry name" value="Phosphatidylinositol 3-kinase Catalytic Subunit, Chain A, domain 1"/>
    <property type="match status" value="1"/>
</dbReference>
<feature type="compositionally biased region" description="Acidic residues" evidence="20">
    <location>
        <begin position="1534"/>
        <end position="1545"/>
    </location>
</feature>
<keyword evidence="13" id="KW-0539">Nucleus</keyword>
<dbReference type="InterPro" id="IPR033841">
    <property type="entry name" value="Pep_USP48"/>
</dbReference>
<dbReference type="InterPro" id="IPR035974">
    <property type="entry name" value="Rap/Ran-GAP_sf"/>
</dbReference>
<dbReference type="GO" id="GO:0004843">
    <property type="term" value="F:cysteine-type deubiquitinase activity"/>
    <property type="evidence" value="ECO:0007669"/>
    <property type="project" value="UniProtKB-EC"/>
</dbReference>
<dbReference type="Gene3D" id="3.30.1120.160">
    <property type="match status" value="2"/>
</dbReference>
<evidence type="ECO:0000256" key="20">
    <source>
        <dbReference type="SAM" id="MobiDB-lite"/>
    </source>
</evidence>
<feature type="region of interest" description="Disordered" evidence="20">
    <location>
        <begin position="1395"/>
        <end position="1662"/>
    </location>
</feature>
<protein>
    <recommendedName>
        <fullName evidence="14">Ubiquitin carboxyl-terminal hydrolase 48</fullName>
        <ecNumber evidence="5">3.4.19.12</ecNumber>
    </recommendedName>
    <alternativeName>
        <fullName evidence="18">Deubiquitinating enzyme 48</fullName>
    </alternativeName>
    <alternativeName>
        <fullName evidence="16">Ubiquitin thioesterase 48</fullName>
    </alternativeName>
    <alternativeName>
        <fullName evidence="17">Ubiquitin-specific-processing protease 48</fullName>
    </alternativeName>
</protein>
<gene>
    <name evidence="25" type="ORF">LTLLF_187780</name>
</gene>
<feature type="domain" description="Ubiquitin-like" evidence="21">
    <location>
        <begin position="820"/>
        <end position="893"/>
    </location>
</feature>
<organism evidence="25 26">
    <name type="scientific">Microtus ochrogaster</name>
    <name type="common">Prairie vole</name>
    <dbReference type="NCBI Taxonomy" id="79684"/>
    <lineage>
        <taxon>Eukaryota</taxon>
        <taxon>Metazoa</taxon>
        <taxon>Chordata</taxon>
        <taxon>Craniata</taxon>
        <taxon>Vertebrata</taxon>
        <taxon>Euteleostomi</taxon>
        <taxon>Mammalia</taxon>
        <taxon>Eutheria</taxon>
        <taxon>Euarchontoglires</taxon>
        <taxon>Glires</taxon>
        <taxon>Rodentia</taxon>
        <taxon>Myomorpha</taxon>
        <taxon>Muroidea</taxon>
        <taxon>Cricetidae</taxon>
        <taxon>Arvicolinae</taxon>
        <taxon>Microtus</taxon>
    </lineage>
</organism>
<sequence length="1662" mass="187431">MAPRLQLEKAAWRWAETVRPEEVSQEHIETAYRIWLEPCIRGVCRRNCRGNPNCLVGIGEHIWLGEIDENSFHNIDDPNCERRKKNSFVGLTNLGATCYVNTFLQVWFLNLELRQALYLCPSTRSDYTRGDGVHGEKDYEPQTICEHLQYLFALLQNSNRRYIDPSGFVKALGLDTGQQQDAQEFSKLFMSLLEDTLSKQKNPDVRNIVQQQFCGEYAYVTVCNQCGRESKLLSKFYELELNIQGHKQLTDCISEFLKEEKLEGDNRYFCENCQSKQNATRKIRLLSLPCTLNLQLMRFVFDRQTGHKKKLNAYIGFSESLDMEPYVEHKAEPSKSQTRKPKCGKGTHCSRNAYMLVYRLQTQEKNHTVVQVPAFLQELVDRDNSKFEEWCVEMAEMRRQSVDKGKAKHEEVKELYQRLPAGTEAYEFVSLEWLQKWLDESTPTKPIDNHACLCSHDKLHPDKISIMKRISEYAADIFYSRYGGGPRLTVKALCKDCVVERCRVLRLKSQLNEDYKTVNNLLKTTMKGNDGFWVGKSSLRSWRQLALEQLDEQDGEAEQSNGKINGSPFNKDESKEEKKEEEEELNFNEDILCPHGGLSISENERRLVSQEAWSKLRQYFPKAPEFPSYKECCSQCKILEREGEENEALHKMIANEQKASLPNLFQDKNRPCLSNWPEDTDTLYIVSHFFLDEWRKFVSIALIWPSEWQMIQKLFVVDKVIKITRIEVGGVNPSEVQYISEPDLCPDCREGLLCQQQRDLREYTQATIYVHKVVDNKKVMKDSAPELNVSSSETEEDKEEAKPDGEKDPDFNQGYVAYQKQVIRRSTRHRKVRGEKALLVSANQTLKELKIQIMHAFSVAPFDQNLSIDGKILNDDRATLGALGVIPESVILLKADEPIADYAAMDDVMQDGLDPAFLQDKIPRGPPTLVRPEGCVLGELGFSSLICCRMLGYPPMQCCDLLKPQFAFLGMRSLGQSLICQFSCSVPGKGDTTKRKSDGQKQRFPQALDLFLVDSAPSLPASSYPKASPPPRVGQDRMLREKRAPSSSLLLYLPDLITTGMPEERVGQHPIPQVLGREGPFPLILLPQFGGYWIEGTNHEITSIPETEPLQSPTTKVKLECNPTARIYRKHFLGKEHFNYYSLDTALGHLVFSLKYDVIGDQEHLRLLLRTKCRTYHDVIPISCLTEFPNVVQMAKLVCEDVNVDRFYPVLYPKLQRKRHIGNDIVAVVFQDENTPFVPDMIASNFLHAYVVVQAEGGGPDGPLYKVSVTARDDVPFFGPPLPDPAVFRKGPEFQEFLLTKLINAEYACYKAEKFAKLEERTRVALLETLYEELHIHSQSMMGLGGDDDKMENGSGGGGFFESFKVKALGSTVAGWGSGRLRLMVKRVIRSRSQSMDAMGLSNKKPNTVSTSHSGSFTPNNPDLAKAAGISLIVPGKSPTRKKSGPFGSRRSSAIGIENIQEVQEKRESPPAGQKTPDSGHVSQEPKSENSSTQSSPEMPTTKNRVESAAQRAEALQGFSRSSSSASSFASVVEETEGVDGDDTGLESVSSSGTSHKRDSFLYSTWLDDSVSTASGGSSPGLTRSPHPDAGKSGDPACPEIKIQLETSEQHTPQMMRPQKHKEKMLRHIQAAGPLPHSHPSPCWDSITSLAQKTGRSVPDSP</sequence>
<dbReference type="GO" id="GO:0006508">
    <property type="term" value="P:proteolysis"/>
    <property type="evidence" value="ECO:0007669"/>
    <property type="project" value="UniProtKB-KW"/>
</dbReference>
<dbReference type="GO" id="GO:0016579">
    <property type="term" value="P:protein deubiquitination"/>
    <property type="evidence" value="ECO:0007669"/>
    <property type="project" value="InterPro"/>
</dbReference>
<evidence type="ECO:0000256" key="5">
    <source>
        <dbReference type="ARBA" id="ARBA00012759"/>
    </source>
</evidence>
<dbReference type="GO" id="GO:0004197">
    <property type="term" value="F:cysteine-type endopeptidase activity"/>
    <property type="evidence" value="ECO:0007669"/>
    <property type="project" value="InterPro"/>
</dbReference>
<comment type="subunit">
    <text evidence="15">Interacts with TRAF2 and RELA. Interacts with GPS1.</text>
</comment>
<evidence type="ECO:0000256" key="3">
    <source>
        <dbReference type="ARBA" id="ARBA00004496"/>
    </source>
</evidence>
<dbReference type="Pfam" id="PF06337">
    <property type="entry name" value="DUSP"/>
    <property type="match status" value="1"/>
</dbReference>
<evidence type="ECO:0000259" key="24">
    <source>
        <dbReference type="PROSITE" id="PS51283"/>
    </source>
</evidence>
<dbReference type="InterPro" id="IPR000331">
    <property type="entry name" value="Rap/Ran_GAP_dom"/>
</dbReference>
<proteinExistence type="inferred from homology"/>
<evidence type="ECO:0000256" key="6">
    <source>
        <dbReference type="ARBA" id="ARBA00022468"/>
    </source>
</evidence>
<dbReference type="EC" id="3.4.19.12" evidence="5"/>
<dbReference type="CDD" id="cd01795">
    <property type="entry name" value="Ubl_USP48"/>
    <property type="match status" value="1"/>
</dbReference>
<evidence type="ECO:0000256" key="17">
    <source>
        <dbReference type="ARBA" id="ARBA00078959"/>
    </source>
</evidence>
<feature type="compositionally biased region" description="Basic and acidic residues" evidence="20">
    <location>
        <begin position="799"/>
        <end position="810"/>
    </location>
</feature>
<keyword evidence="12" id="KW-0788">Thiol protease</keyword>
<dbReference type="Gene3D" id="3.90.70.10">
    <property type="entry name" value="Cysteine proteinases"/>
    <property type="match status" value="1"/>
</dbReference>
<dbReference type="InterPro" id="IPR000626">
    <property type="entry name" value="Ubiquitin-like_dom"/>
</dbReference>
<evidence type="ECO:0000256" key="4">
    <source>
        <dbReference type="ARBA" id="ARBA00009085"/>
    </source>
</evidence>
<evidence type="ECO:0000256" key="14">
    <source>
        <dbReference type="ARBA" id="ARBA00035173"/>
    </source>
</evidence>
<keyword evidence="7" id="KW-0963">Cytoplasm</keyword>
<evidence type="ECO:0000256" key="9">
    <source>
        <dbReference type="ARBA" id="ARBA00022737"/>
    </source>
</evidence>
<feature type="compositionally biased region" description="Polar residues" evidence="20">
    <location>
        <begin position="558"/>
        <end position="568"/>
    </location>
</feature>
<dbReference type="PANTHER" id="PTHR15711:SF3">
    <property type="entry name" value="RAP1 GTPASE-ACTIVATING PROTEIN 1"/>
    <property type="match status" value="1"/>
</dbReference>
<keyword evidence="11 25" id="KW-0378">Hydrolase</keyword>
<dbReference type="GO" id="GO:0005634">
    <property type="term" value="C:nucleus"/>
    <property type="evidence" value="ECO:0007669"/>
    <property type="project" value="UniProtKB-SubCell"/>
</dbReference>
<evidence type="ECO:0000256" key="15">
    <source>
        <dbReference type="ARBA" id="ARBA00064896"/>
    </source>
</evidence>
<dbReference type="SUPFAM" id="SSF54001">
    <property type="entry name" value="Cysteine proteinases"/>
    <property type="match status" value="1"/>
</dbReference>
<name>A0A8J6KKV8_MICOH</name>
<feature type="domain" description="DUSP" evidence="24">
    <location>
        <begin position="400"/>
        <end position="494"/>
    </location>
</feature>
<dbReference type="InterPro" id="IPR029071">
    <property type="entry name" value="Ubiquitin-like_domsf"/>
</dbReference>
<feature type="compositionally biased region" description="Polar residues" evidence="20">
    <location>
        <begin position="1489"/>
        <end position="1503"/>
    </location>
</feature>
<dbReference type="PROSITE" id="PS50053">
    <property type="entry name" value="UBIQUITIN_2"/>
    <property type="match status" value="1"/>
</dbReference>
<evidence type="ECO:0000256" key="11">
    <source>
        <dbReference type="ARBA" id="ARBA00022801"/>
    </source>
</evidence>
<feature type="region of interest" description="Disordered" evidence="20">
    <location>
        <begin position="551"/>
        <end position="581"/>
    </location>
</feature>